<accession>A0A9P0HM13</accession>
<name>A0A9P0HM13_NEZVI</name>
<evidence type="ECO:0000256" key="1">
    <source>
        <dbReference type="SAM" id="MobiDB-lite"/>
    </source>
</evidence>
<organism evidence="2 3">
    <name type="scientific">Nezara viridula</name>
    <name type="common">Southern green stink bug</name>
    <name type="synonym">Cimex viridulus</name>
    <dbReference type="NCBI Taxonomy" id="85310"/>
    <lineage>
        <taxon>Eukaryota</taxon>
        <taxon>Metazoa</taxon>
        <taxon>Ecdysozoa</taxon>
        <taxon>Arthropoda</taxon>
        <taxon>Hexapoda</taxon>
        <taxon>Insecta</taxon>
        <taxon>Pterygota</taxon>
        <taxon>Neoptera</taxon>
        <taxon>Paraneoptera</taxon>
        <taxon>Hemiptera</taxon>
        <taxon>Heteroptera</taxon>
        <taxon>Panheteroptera</taxon>
        <taxon>Pentatomomorpha</taxon>
        <taxon>Pentatomoidea</taxon>
        <taxon>Pentatomidae</taxon>
        <taxon>Pentatominae</taxon>
        <taxon>Nezara</taxon>
    </lineage>
</organism>
<gene>
    <name evidence="2" type="ORF">NEZAVI_LOCUS12598</name>
</gene>
<feature type="region of interest" description="Disordered" evidence="1">
    <location>
        <begin position="1"/>
        <end position="24"/>
    </location>
</feature>
<dbReference type="OrthoDB" id="10468583at2759"/>
<sequence length="79" mass="8712">MVTESRGTTHRRRRPPRTTIKLPLNNSDIKGKINIAAMKPAIKGLISLVCKQVDTCPRARHGILSTSCQPSLGNNFTIM</sequence>
<dbReference type="EMBL" id="OV725082">
    <property type="protein sequence ID" value="CAH1404132.1"/>
    <property type="molecule type" value="Genomic_DNA"/>
</dbReference>
<keyword evidence="3" id="KW-1185">Reference proteome</keyword>
<evidence type="ECO:0000313" key="2">
    <source>
        <dbReference type="EMBL" id="CAH1404132.1"/>
    </source>
</evidence>
<dbReference type="Proteomes" id="UP001152798">
    <property type="component" value="Chromosome 6"/>
</dbReference>
<dbReference type="AlphaFoldDB" id="A0A9P0HM13"/>
<protein>
    <submittedName>
        <fullName evidence="2">Uncharacterized protein</fullName>
    </submittedName>
</protein>
<reference evidence="2" key="1">
    <citation type="submission" date="2022-01" db="EMBL/GenBank/DDBJ databases">
        <authorList>
            <person name="King R."/>
        </authorList>
    </citation>
    <scope>NUCLEOTIDE SEQUENCE</scope>
</reference>
<proteinExistence type="predicted"/>
<evidence type="ECO:0000313" key="3">
    <source>
        <dbReference type="Proteomes" id="UP001152798"/>
    </source>
</evidence>